<feature type="compositionally biased region" description="Low complexity" evidence="5">
    <location>
        <begin position="154"/>
        <end position="164"/>
    </location>
</feature>
<gene>
    <name evidence="7" type="ORF">DASB73_016660</name>
</gene>
<feature type="compositionally biased region" description="Polar residues" evidence="5">
    <location>
        <begin position="166"/>
        <end position="190"/>
    </location>
</feature>
<dbReference type="Proteomes" id="UP001362899">
    <property type="component" value="Unassembled WGS sequence"/>
</dbReference>
<sequence length="556" mass="63213">MTATSTKADNQSKVKKQQQNRNRKSNYEKSQRRLELDDLRKYKFVKVFNLDPEVYGILLTPADPDFPYAIAVLEFDLHLSRHYPHDANTTPPYISVKTDDISKGVAINVEQAFKKYSGTLRERITTLNENLEKILMMPAARTITIVKGPKTKPKSSSSIVKPTVDAQLNSKTSETPQKLHSNEKIASNDATVAPPNVEQLDLSSDSDSEPDDYQPNHDSDWQSKSESENDDEDGDEDYNHPSDNEDIDTGLSQEYTKPKREGTELSFPDITMINVAILELVSLNIVFQCGRCKQPNTFHNIQSATYGMPSKPLAQICSKCDLPLMVAFRKELLHSTCHTAGYLDVDGGRPVDLLPSSYLAMCMCGQYAPIIKNVDLGALRFIMCRHCHTKISLKIELFEFSLLSTETIGSSAKQESRLKLGPSAPKQKLNLTGGEPLPNYGTCEHYRKSTRWFRFSCCQRVFPCDKCHDVEMKHVCEQAVRMLCGYCSREQRFSSKCVYCAHDYTQRHTRFWEGGKGVRDKKLMSKKDKKKYKRDPIEHKKNEVHFQGKSVKINHD</sequence>
<evidence type="ECO:0000256" key="4">
    <source>
        <dbReference type="PROSITE-ProRule" id="PRU00601"/>
    </source>
</evidence>
<evidence type="ECO:0000256" key="5">
    <source>
        <dbReference type="SAM" id="MobiDB-lite"/>
    </source>
</evidence>
<dbReference type="InterPro" id="IPR008913">
    <property type="entry name" value="Znf_CHY"/>
</dbReference>
<accession>A0AAV5RHT8</accession>
<organism evidence="7 8">
    <name type="scientific">Starmerella bacillaris</name>
    <name type="common">Yeast</name>
    <name type="synonym">Candida zemplinina</name>
    <dbReference type="NCBI Taxonomy" id="1247836"/>
    <lineage>
        <taxon>Eukaryota</taxon>
        <taxon>Fungi</taxon>
        <taxon>Dikarya</taxon>
        <taxon>Ascomycota</taxon>
        <taxon>Saccharomycotina</taxon>
        <taxon>Dipodascomycetes</taxon>
        <taxon>Dipodascales</taxon>
        <taxon>Trichomonascaceae</taxon>
        <taxon>Starmerella</taxon>
    </lineage>
</organism>
<dbReference type="AlphaFoldDB" id="A0AAV5RHT8"/>
<evidence type="ECO:0000256" key="2">
    <source>
        <dbReference type="ARBA" id="ARBA00022771"/>
    </source>
</evidence>
<reference evidence="7 8" key="1">
    <citation type="journal article" date="2023" name="Elife">
        <title>Identification of key yeast species and microbe-microbe interactions impacting larval growth of Drosophila in the wild.</title>
        <authorList>
            <person name="Mure A."/>
            <person name="Sugiura Y."/>
            <person name="Maeda R."/>
            <person name="Honda K."/>
            <person name="Sakurai N."/>
            <person name="Takahashi Y."/>
            <person name="Watada M."/>
            <person name="Katoh T."/>
            <person name="Gotoh A."/>
            <person name="Gotoh Y."/>
            <person name="Taniguchi I."/>
            <person name="Nakamura K."/>
            <person name="Hayashi T."/>
            <person name="Katayama T."/>
            <person name="Uemura T."/>
            <person name="Hattori Y."/>
        </authorList>
    </citation>
    <scope>NUCLEOTIDE SEQUENCE [LARGE SCALE GENOMIC DNA]</scope>
    <source>
        <strain evidence="7 8">SB-73</strain>
    </source>
</reference>
<evidence type="ECO:0000256" key="3">
    <source>
        <dbReference type="ARBA" id="ARBA00022833"/>
    </source>
</evidence>
<dbReference type="SUPFAM" id="SSF161219">
    <property type="entry name" value="CHY zinc finger-like"/>
    <property type="match status" value="1"/>
</dbReference>
<keyword evidence="3" id="KW-0862">Zinc</keyword>
<dbReference type="EMBL" id="BTGC01000003">
    <property type="protein sequence ID" value="GMM50708.1"/>
    <property type="molecule type" value="Genomic_DNA"/>
</dbReference>
<keyword evidence="2 4" id="KW-0863">Zinc-finger</keyword>
<dbReference type="InterPro" id="IPR037274">
    <property type="entry name" value="Znf_CHY_sf"/>
</dbReference>
<evidence type="ECO:0000313" key="7">
    <source>
        <dbReference type="EMBL" id="GMM50708.1"/>
    </source>
</evidence>
<dbReference type="GO" id="GO:0008270">
    <property type="term" value="F:zinc ion binding"/>
    <property type="evidence" value="ECO:0007669"/>
    <property type="project" value="UniProtKB-KW"/>
</dbReference>
<keyword evidence="8" id="KW-1185">Reference proteome</keyword>
<comment type="caution">
    <text evidence="7">The sequence shown here is derived from an EMBL/GenBank/DDBJ whole genome shotgun (WGS) entry which is preliminary data.</text>
</comment>
<evidence type="ECO:0000259" key="6">
    <source>
        <dbReference type="PROSITE" id="PS51266"/>
    </source>
</evidence>
<feature type="region of interest" description="Disordered" evidence="5">
    <location>
        <begin position="146"/>
        <end position="262"/>
    </location>
</feature>
<evidence type="ECO:0000313" key="8">
    <source>
        <dbReference type="Proteomes" id="UP001362899"/>
    </source>
</evidence>
<proteinExistence type="predicted"/>
<feature type="compositionally biased region" description="Basic and acidic residues" evidence="5">
    <location>
        <begin position="214"/>
        <end position="227"/>
    </location>
</feature>
<feature type="domain" description="CHY-type" evidence="6">
    <location>
        <begin position="436"/>
        <end position="502"/>
    </location>
</feature>
<protein>
    <recommendedName>
        <fullName evidence="6">CHY-type domain-containing protein</fullName>
    </recommendedName>
</protein>
<dbReference type="PROSITE" id="PS51266">
    <property type="entry name" value="ZF_CHY"/>
    <property type="match status" value="1"/>
</dbReference>
<feature type="region of interest" description="Disordered" evidence="5">
    <location>
        <begin position="1"/>
        <end position="31"/>
    </location>
</feature>
<keyword evidence="1" id="KW-0479">Metal-binding</keyword>
<evidence type="ECO:0000256" key="1">
    <source>
        <dbReference type="ARBA" id="ARBA00022723"/>
    </source>
</evidence>
<feature type="compositionally biased region" description="Basic residues" evidence="5">
    <location>
        <begin position="13"/>
        <end position="24"/>
    </location>
</feature>
<name>A0AAV5RHT8_STABA</name>